<dbReference type="CDD" id="cd02201">
    <property type="entry name" value="FtsZ_type1"/>
    <property type="match status" value="1"/>
</dbReference>
<dbReference type="NCBIfam" id="TIGR00065">
    <property type="entry name" value="ftsZ"/>
    <property type="match status" value="1"/>
</dbReference>
<keyword evidence="6 8" id="KW-0717">Septation</keyword>
<dbReference type="SMART" id="SM00864">
    <property type="entry name" value="Tubulin"/>
    <property type="match status" value="1"/>
</dbReference>
<dbReference type="InterPro" id="IPR018316">
    <property type="entry name" value="Tubulin/FtsZ_2-layer-sand-dom"/>
</dbReference>
<dbReference type="RefSeq" id="WP_087284134.1">
    <property type="nucleotide sequence ID" value="NZ_CP021703.1"/>
</dbReference>
<comment type="subunit">
    <text evidence="8">Homodimer. Polymerizes to form a dynamic ring structure in a strictly GTP-dependent manner. Interacts directly with several other division proteins.</text>
</comment>
<comment type="function">
    <text evidence="8 10">Essential cell division protein that forms a contractile ring structure (Z ring) at the future cell division site. The regulation of the ring assembly controls the timing and the location of cell division. One of the functions of the FtsZ ring is to recruit other cell division proteins to the septum to produce a new cell wall between the dividing cells. Binds GTP and shows GTPase activity.</text>
</comment>
<dbReference type="InterPro" id="IPR036525">
    <property type="entry name" value="Tubulin/FtsZ_GTPase_sf"/>
</dbReference>
<dbReference type="Proteomes" id="UP000216008">
    <property type="component" value="Unassembled WGS sequence"/>
</dbReference>
<accession>A0A1Y4IAZ4</accession>
<evidence type="ECO:0000256" key="4">
    <source>
        <dbReference type="ARBA" id="ARBA00022741"/>
    </source>
</evidence>
<dbReference type="GO" id="GO:0000917">
    <property type="term" value="P:division septum assembly"/>
    <property type="evidence" value="ECO:0007669"/>
    <property type="project" value="UniProtKB-KW"/>
</dbReference>
<evidence type="ECO:0000256" key="1">
    <source>
        <dbReference type="ARBA" id="ARBA00009690"/>
    </source>
</evidence>
<evidence type="ECO:0000313" key="16">
    <source>
        <dbReference type="Proteomes" id="UP000216008"/>
    </source>
</evidence>
<organism evidence="15 16">
    <name type="scientific">Lactobacillus johnsonii</name>
    <dbReference type="NCBI Taxonomy" id="33959"/>
    <lineage>
        <taxon>Bacteria</taxon>
        <taxon>Bacillati</taxon>
        <taxon>Bacillota</taxon>
        <taxon>Bacilli</taxon>
        <taxon>Lactobacillales</taxon>
        <taxon>Lactobacillaceae</taxon>
        <taxon>Lactobacillus</taxon>
    </lineage>
</organism>
<proteinExistence type="inferred from homology"/>
<dbReference type="Pfam" id="PF12327">
    <property type="entry name" value="FtsZ_C"/>
    <property type="match status" value="1"/>
</dbReference>
<dbReference type="PROSITE" id="PS01134">
    <property type="entry name" value="FTSZ_1"/>
    <property type="match status" value="1"/>
</dbReference>
<evidence type="ECO:0000256" key="5">
    <source>
        <dbReference type="ARBA" id="ARBA00023134"/>
    </source>
</evidence>
<evidence type="ECO:0000256" key="7">
    <source>
        <dbReference type="ARBA" id="ARBA00023306"/>
    </source>
</evidence>
<feature type="region of interest" description="Disordered" evidence="11">
    <location>
        <begin position="319"/>
        <end position="458"/>
    </location>
</feature>
<feature type="binding site" evidence="8">
    <location>
        <position position="140"/>
    </location>
    <ligand>
        <name>GTP</name>
        <dbReference type="ChEBI" id="CHEBI:37565"/>
    </ligand>
</feature>
<dbReference type="InterPro" id="IPR000158">
    <property type="entry name" value="Cell_div_FtsZ"/>
</dbReference>
<dbReference type="GO" id="GO:0051258">
    <property type="term" value="P:protein polymerization"/>
    <property type="evidence" value="ECO:0007669"/>
    <property type="project" value="UniProtKB-UniRule"/>
</dbReference>
<keyword evidence="3 8" id="KW-0132">Cell division</keyword>
<dbReference type="GO" id="GO:0043093">
    <property type="term" value="P:FtsZ-dependent cytokinesis"/>
    <property type="evidence" value="ECO:0007669"/>
    <property type="project" value="UniProtKB-UniRule"/>
</dbReference>
<evidence type="ECO:0000256" key="8">
    <source>
        <dbReference type="HAMAP-Rule" id="MF_00909"/>
    </source>
</evidence>
<dbReference type="InterPro" id="IPR020805">
    <property type="entry name" value="Cell_div_FtsZ_CS"/>
</dbReference>
<dbReference type="GO" id="GO:0005525">
    <property type="term" value="F:GTP binding"/>
    <property type="evidence" value="ECO:0007669"/>
    <property type="project" value="UniProtKB-UniRule"/>
</dbReference>
<keyword evidence="7 8" id="KW-0131">Cell cycle</keyword>
<evidence type="ECO:0000256" key="9">
    <source>
        <dbReference type="NCBIfam" id="TIGR00065"/>
    </source>
</evidence>
<keyword evidence="5 8" id="KW-0342">GTP-binding</keyword>
<protein>
    <recommendedName>
        <fullName evidence="8 9">Cell division protein FtsZ</fullName>
    </recommendedName>
</protein>
<name>A0A1Y4IAZ4_LACJH</name>
<feature type="binding site" evidence="8">
    <location>
        <begin position="109"/>
        <end position="111"/>
    </location>
    <ligand>
        <name>GTP</name>
        <dbReference type="ChEBI" id="CHEBI:37565"/>
    </ligand>
</feature>
<evidence type="ECO:0000256" key="11">
    <source>
        <dbReference type="SAM" id="MobiDB-lite"/>
    </source>
</evidence>
<dbReference type="InterPro" id="IPR008280">
    <property type="entry name" value="Tub_FtsZ_C"/>
</dbReference>
<comment type="similarity">
    <text evidence="1 8 10">Belongs to the FtsZ family.</text>
</comment>
<dbReference type="InterPro" id="IPR037103">
    <property type="entry name" value="Tubulin/FtsZ-like_C"/>
</dbReference>
<dbReference type="AlphaFoldDB" id="A0A1Y4IAZ4"/>
<dbReference type="GO" id="GO:0032153">
    <property type="term" value="C:cell division site"/>
    <property type="evidence" value="ECO:0007669"/>
    <property type="project" value="UniProtKB-UniRule"/>
</dbReference>
<dbReference type="Gene3D" id="3.30.1330.20">
    <property type="entry name" value="Tubulin/FtsZ, C-terminal domain"/>
    <property type="match status" value="1"/>
</dbReference>
<evidence type="ECO:0000256" key="3">
    <source>
        <dbReference type="ARBA" id="ARBA00022618"/>
    </source>
</evidence>
<keyword evidence="4 8" id="KW-0547">Nucleotide-binding</keyword>
<dbReference type="SUPFAM" id="SSF55307">
    <property type="entry name" value="Tubulin C-terminal domain-like"/>
    <property type="match status" value="1"/>
</dbReference>
<feature type="compositionally biased region" description="Basic and acidic residues" evidence="11">
    <location>
        <begin position="401"/>
        <end position="418"/>
    </location>
</feature>
<dbReference type="PANTHER" id="PTHR30314:SF3">
    <property type="entry name" value="MITOCHONDRIAL DIVISION PROTEIN FSZA"/>
    <property type="match status" value="1"/>
</dbReference>
<dbReference type="EMBL" id="NIBD01000033">
    <property type="protein sequence ID" value="PAB54800.1"/>
    <property type="molecule type" value="Genomic_DNA"/>
</dbReference>
<feature type="binding site" evidence="8">
    <location>
        <begin position="22"/>
        <end position="26"/>
    </location>
    <ligand>
        <name>GTP</name>
        <dbReference type="ChEBI" id="CHEBI:37565"/>
    </ligand>
</feature>
<gene>
    <name evidence="8" type="primary">ftsZ</name>
    <name evidence="14" type="ORF">A3P64_00145</name>
    <name evidence="15" type="ORF">A3Q24_07145</name>
</gene>
<evidence type="ECO:0000259" key="12">
    <source>
        <dbReference type="SMART" id="SM00864"/>
    </source>
</evidence>
<feature type="binding site" evidence="8">
    <location>
        <position position="188"/>
    </location>
    <ligand>
        <name>GTP</name>
        <dbReference type="ChEBI" id="CHEBI:37565"/>
    </ligand>
</feature>
<feature type="binding site" evidence="8">
    <location>
        <position position="144"/>
    </location>
    <ligand>
        <name>GTP</name>
        <dbReference type="ChEBI" id="CHEBI:37565"/>
    </ligand>
</feature>
<dbReference type="GO" id="GO:0005737">
    <property type="term" value="C:cytoplasm"/>
    <property type="evidence" value="ECO:0007669"/>
    <property type="project" value="UniProtKB-SubCell"/>
</dbReference>
<comment type="caution">
    <text evidence="15">The sequence shown here is derived from an EMBL/GenBank/DDBJ whole genome shotgun (WGS) entry which is preliminary data.</text>
</comment>
<dbReference type="SMART" id="SM00865">
    <property type="entry name" value="Tubulin_C"/>
    <property type="match status" value="1"/>
</dbReference>
<reference evidence="16 17" key="1">
    <citation type="submission" date="2017-05" db="EMBL/GenBank/DDBJ databases">
        <title>Lactobacillus johnsonii from commercial turkeys.</title>
        <authorList>
            <person name="Johnson T.J."/>
            <person name="Youmans B."/>
        </authorList>
    </citation>
    <scope>NUCLEOTIDE SEQUENCE [LARGE SCALE GENOMIC DNA]</scope>
    <source>
        <strain evidence="15 16">UMNLJ114</strain>
        <strain evidence="14 17">UMNLJ54</strain>
    </source>
</reference>
<sequence>MDFTFDSDDNKNAVIKVIGVGGAGGNAVNRMIDEGVQGVSFIAANTDVQALNSNKAENKIQLGPKLTRGLGAGSHPEVGQKAAEESQQTIEDSLKGADMIFITAGMGGGTGTGAAPVIAKIARETGALTVGVVTRPFTFEGPKRSKNAAEGIAQLKQYVDTLVIIANNRLLEMVDKKTPMMDAFKEADNVLRQGVQGISDLITSTDYVNLDFADVKTVMENQGAALMGIGRASGENRTVEATKLAISSPLLEVSIDGAKQVLLNITGGPDLTLFEAQDASDIVSKAAGDGVNIIFGTSINANLGDEVVVTVIATGIDSKAEEEASKQPMRRPSRPARQEVVTPEPTKSEQPEVSKPASADDTEIKVENTISHQAPTQSMPEVKAEKKESQDTLLDPTSVWKQDRKENNRPKPVENKEKDDDEFDSFSSDDSTSISQIETSVDDESDNDIPFFKHRRQD</sequence>
<feature type="domain" description="Tubulin/FtsZ GTPase" evidence="12">
    <location>
        <begin position="14"/>
        <end position="206"/>
    </location>
</feature>
<evidence type="ECO:0000313" key="14">
    <source>
        <dbReference type="EMBL" id="PAB53822.1"/>
    </source>
</evidence>
<evidence type="ECO:0000313" key="15">
    <source>
        <dbReference type="EMBL" id="PAB54800.1"/>
    </source>
</evidence>
<keyword evidence="2 8" id="KW-0963">Cytoplasm</keyword>
<dbReference type="Gene3D" id="3.40.50.1440">
    <property type="entry name" value="Tubulin/FtsZ, GTPase domain"/>
    <property type="match status" value="1"/>
</dbReference>
<dbReference type="PRINTS" id="PR00423">
    <property type="entry name" value="CELLDVISFTSZ"/>
</dbReference>
<feature type="compositionally biased region" description="Low complexity" evidence="11">
    <location>
        <begin position="425"/>
        <end position="439"/>
    </location>
</feature>
<evidence type="ECO:0000313" key="17">
    <source>
        <dbReference type="Proteomes" id="UP000216448"/>
    </source>
</evidence>
<evidence type="ECO:0000256" key="6">
    <source>
        <dbReference type="ARBA" id="ARBA00023210"/>
    </source>
</evidence>
<comment type="subcellular location">
    <subcellularLocation>
        <location evidence="8">Cytoplasm</location>
    </subcellularLocation>
    <text evidence="8">Assembles at midcell at the inner surface of the cytoplasmic membrane.</text>
</comment>
<dbReference type="EMBL" id="NIBB01000001">
    <property type="protein sequence ID" value="PAB53822.1"/>
    <property type="molecule type" value="Genomic_DNA"/>
</dbReference>
<dbReference type="InterPro" id="IPR045061">
    <property type="entry name" value="FtsZ/CetZ"/>
</dbReference>
<dbReference type="Proteomes" id="UP000216448">
    <property type="component" value="Unassembled WGS sequence"/>
</dbReference>
<dbReference type="InterPro" id="IPR003008">
    <property type="entry name" value="Tubulin_FtsZ_GTPase"/>
</dbReference>
<feature type="compositionally biased region" description="Polar residues" evidence="11">
    <location>
        <begin position="368"/>
        <end position="379"/>
    </location>
</feature>
<evidence type="ECO:0000259" key="13">
    <source>
        <dbReference type="SMART" id="SM00865"/>
    </source>
</evidence>
<dbReference type="InterPro" id="IPR024757">
    <property type="entry name" value="FtsZ_C"/>
</dbReference>
<evidence type="ECO:0000256" key="10">
    <source>
        <dbReference type="RuleBase" id="RU000631"/>
    </source>
</evidence>
<dbReference type="HAMAP" id="MF_00909">
    <property type="entry name" value="FtsZ"/>
    <property type="match status" value="1"/>
</dbReference>
<dbReference type="GO" id="GO:0003924">
    <property type="term" value="F:GTPase activity"/>
    <property type="evidence" value="ECO:0007669"/>
    <property type="project" value="UniProtKB-UniRule"/>
</dbReference>
<dbReference type="Pfam" id="PF00091">
    <property type="entry name" value="Tubulin"/>
    <property type="match status" value="1"/>
</dbReference>
<dbReference type="SUPFAM" id="SSF52490">
    <property type="entry name" value="Tubulin nucleotide-binding domain-like"/>
    <property type="match status" value="1"/>
</dbReference>
<evidence type="ECO:0000256" key="2">
    <source>
        <dbReference type="ARBA" id="ARBA00022490"/>
    </source>
</evidence>
<dbReference type="PANTHER" id="PTHR30314">
    <property type="entry name" value="CELL DIVISION PROTEIN FTSZ-RELATED"/>
    <property type="match status" value="1"/>
</dbReference>
<feature type="domain" description="Tubulin/FtsZ 2-layer sandwich" evidence="13">
    <location>
        <begin position="208"/>
        <end position="325"/>
    </location>
</feature>
<dbReference type="FunFam" id="3.40.50.1440:FF:000023">
    <property type="entry name" value="Cell division protein FtsZ"/>
    <property type="match status" value="1"/>
</dbReference>
<dbReference type="PROSITE" id="PS01135">
    <property type="entry name" value="FTSZ_2"/>
    <property type="match status" value="1"/>
</dbReference>